<comment type="caution">
    <text evidence="3">The sequence shown here is derived from an EMBL/GenBank/DDBJ whole genome shotgun (WGS) entry which is preliminary data.</text>
</comment>
<dbReference type="Proteomes" id="UP000663877">
    <property type="component" value="Unassembled WGS sequence"/>
</dbReference>
<dbReference type="Pfam" id="PF08385">
    <property type="entry name" value="DHC_N1"/>
    <property type="match status" value="1"/>
</dbReference>
<dbReference type="GO" id="GO:0045505">
    <property type="term" value="F:dynein intermediate chain binding"/>
    <property type="evidence" value="ECO:0007669"/>
    <property type="project" value="InterPro"/>
</dbReference>
<dbReference type="OrthoDB" id="286107at2759"/>
<proteinExistence type="predicted"/>
<dbReference type="InterPro" id="IPR026983">
    <property type="entry name" value="DHC"/>
</dbReference>
<accession>A0A816G534</accession>
<sequence length="499" mass="58985">NTPNIERDHPPIIGRILWARRMYKRIQNPYVEFIKRVELKDHHTMKNITNNFIMIANGFSIYELLYHRHWYNTLPDVVNVMCNPLLIRQNVTRQLYINYDPFIDVVLRECELLARYSITMPDLGYKLLLDRDRIRLYYERLKKLLKDLSILLAKAHPASYELVEKVMAQVDNTLSIGLNRLNWLSKNLDELFLPAEEEISLMSDFLNQISSLIIHRIEEPINEVSRFEILEFSNESIDLKKFIDDIRQQIISKAEKLNSLSMQIESAVLHVIKMFFDKAGYKSKPFEQKLGDIDIMQLSTMQKLAIQMFTQDSSTLEKKSRNPTQFMLQPSNEWERFNELCNEFLSSFEARFIEALTLCAKNTFEMIKNRANPTLIQMKPRLKKLRLYPLDTIDANANRNDNRKYPLILTNVELQSSMIVLNPSIDEVQQLMHELINYVLNIFHGIRKWGEVRIIDSKLIHNYPMHDFSELLPTNDDLELHKLYDDGEENSWQIQQGEK</sequence>
<organism evidence="3 4">
    <name type="scientific">Adineta steineri</name>
    <dbReference type="NCBI Taxonomy" id="433720"/>
    <lineage>
        <taxon>Eukaryota</taxon>
        <taxon>Metazoa</taxon>
        <taxon>Spiralia</taxon>
        <taxon>Gnathifera</taxon>
        <taxon>Rotifera</taxon>
        <taxon>Eurotatoria</taxon>
        <taxon>Bdelloidea</taxon>
        <taxon>Adinetida</taxon>
        <taxon>Adinetidae</taxon>
        <taxon>Adineta</taxon>
    </lineage>
</organism>
<gene>
    <name evidence="2" type="ORF">BJG266_LOCUS47823</name>
    <name evidence="3" type="ORF">QVE165_LOCUS64874</name>
</gene>
<evidence type="ECO:0000313" key="2">
    <source>
        <dbReference type="EMBL" id="CAF1571789.1"/>
    </source>
</evidence>
<dbReference type="GO" id="GO:0051959">
    <property type="term" value="F:dynein light intermediate chain binding"/>
    <property type="evidence" value="ECO:0007669"/>
    <property type="project" value="InterPro"/>
</dbReference>
<evidence type="ECO:0000313" key="3">
    <source>
        <dbReference type="EMBL" id="CAF1669375.1"/>
    </source>
</evidence>
<feature type="non-terminal residue" evidence="3">
    <location>
        <position position="1"/>
    </location>
</feature>
<reference evidence="3" key="1">
    <citation type="submission" date="2021-02" db="EMBL/GenBank/DDBJ databases">
        <authorList>
            <person name="Nowell W R."/>
        </authorList>
    </citation>
    <scope>NUCLEOTIDE SEQUENCE</scope>
</reference>
<dbReference type="AlphaFoldDB" id="A0A816G534"/>
<keyword evidence="4" id="KW-1185">Reference proteome</keyword>
<dbReference type="GO" id="GO:0005858">
    <property type="term" value="C:axonemal dynein complex"/>
    <property type="evidence" value="ECO:0007669"/>
    <property type="project" value="TreeGrafter"/>
</dbReference>
<evidence type="ECO:0000313" key="4">
    <source>
        <dbReference type="Proteomes" id="UP000663832"/>
    </source>
</evidence>
<protein>
    <recommendedName>
        <fullName evidence="1">Dynein heavy chain tail domain-containing protein</fullName>
    </recommendedName>
</protein>
<dbReference type="Proteomes" id="UP000663832">
    <property type="component" value="Unassembled WGS sequence"/>
</dbReference>
<dbReference type="PANTHER" id="PTHR46532:SF13">
    <property type="entry name" value="CYTOPLASMIC DYNEIN 1 HEAVY CHAIN 1"/>
    <property type="match status" value="1"/>
</dbReference>
<dbReference type="GO" id="GO:0007018">
    <property type="term" value="P:microtubule-based movement"/>
    <property type="evidence" value="ECO:0007669"/>
    <property type="project" value="InterPro"/>
</dbReference>
<evidence type="ECO:0000259" key="1">
    <source>
        <dbReference type="Pfam" id="PF08385"/>
    </source>
</evidence>
<dbReference type="PANTHER" id="PTHR46532">
    <property type="entry name" value="MALE FERTILITY FACTOR KL5"/>
    <property type="match status" value="1"/>
</dbReference>
<dbReference type="EMBL" id="CAJNOM010006293">
    <property type="protein sequence ID" value="CAF1669375.1"/>
    <property type="molecule type" value="Genomic_DNA"/>
</dbReference>
<dbReference type="InterPro" id="IPR013594">
    <property type="entry name" value="Dynein_heavy_tail"/>
</dbReference>
<feature type="domain" description="Dynein heavy chain tail" evidence="1">
    <location>
        <begin position="4"/>
        <end position="190"/>
    </location>
</feature>
<name>A0A816G534_9BILA</name>
<dbReference type="EMBL" id="CAJNOI010005879">
    <property type="protein sequence ID" value="CAF1571789.1"/>
    <property type="molecule type" value="Genomic_DNA"/>
</dbReference>